<evidence type="ECO:0000313" key="1">
    <source>
        <dbReference type="EMBL" id="VVA99334.1"/>
    </source>
</evidence>
<dbReference type="PANTHER" id="PTHR33103:SF27">
    <property type="entry name" value="OS04G0594700 PROTEIN"/>
    <property type="match status" value="1"/>
</dbReference>
<dbReference type="InterPro" id="IPR007750">
    <property type="entry name" value="DUF674"/>
</dbReference>
<dbReference type="OrthoDB" id="1110149at2759"/>
<proteinExistence type="predicted"/>
<dbReference type="Proteomes" id="UP000489600">
    <property type="component" value="Unassembled WGS sequence"/>
</dbReference>
<evidence type="ECO:0008006" key="3">
    <source>
        <dbReference type="Google" id="ProtNLM"/>
    </source>
</evidence>
<dbReference type="Pfam" id="PF05056">
    <property type="entry name" value="DUF674"/>
    <property type="match status" value="2"/>
</dbReference>
<dbReference type="AlphaFoldDB" id="A0A565BD91"/>
<organism evidence="1 2">
    <name type="scientific">Arabis nemorensis</name>
    <dbReference type="NCBI Taxonomy" id="586526"/>
    <lineage>
        <taxon>Eukaryota</taxon>
        <taxon>Viridiplantae</taxon>
        <taxon>Streptophyta</taxon>
        <taxon>Embryophyta</taxon>
        <taxon>Tracheophyta</taxon>
        <taxon>Spermatophyta</taxon>
        <taxon>Magnoliopsida</taxon>
        <taxon>eudicotyledons</taxon>
        <taxon>Gunneridae</taxon>
        <taxon>Pentapetalae</taxon>
        <taxon>rosids</taxon>
        <taxon>malvids</taxon>
        <taxon>Brassicales</taxon>
        <taxon>Brassicaceae</taxon>
        <taxon>Arabideae</taxon>
        <taxon>Arabis</taxon>
    </lineage>
</organism>
<reference evidence="1" key="1">
    <citation type="submission" date="2019-07" db="EMBL/GenBank/DDBJ databases">
        <authorList>
            <person name="Dittberner H."/>
        </authorList>
    </citation>
    <scope>NUCLEOTIDE SEQUENCE [LARGE SCALE GENOMIC DNA]</scope>
</reference>
<keyword evidence="2" id="KW-1185">Reference proteome</keyword>
<evidence type="ECO:0000313" key="2">
    <source>
        <dbReference type="Proteomes" id="UP000489600"/>
    </source>
</evidence>
<accession>A0A565BD91</accession>
<sequence>MAGTESSEKQIFKLKLLVDKEKKKVVLAKAGKDFVDVLFSFLLMPMETIVRLLENQKSQTRTTIGCFNNLYKGVVDVGKDYFLTEACKQILLYPRYAKKRQCRRLKLNIDDTEGLKYYRCPNLGISQSCSEAYSNFCSLRCSCGEMMAEEIKVVAGGSDEIFVSQKTSFMVTGNMEVEFASIVFTMKTLRGLGYKNLDNIEEMFVDGRKELLWIRSGSNIELGRIDDFCKSMKSLRSSGGTNALTCTHILPWKYRLRAPLLDVCCTSDFNAWLVTINSRPYDLKLMYPNYDGSSKSTTHCSNGLVRRDTTYIISDDLTITSTKLSSTFCIMKKWGVDLDDIEVQVINISKAELTASLMTSTALTTALGSLLPKKPKEEKL</sequence>
<dbReference type="EMBL" id="CABITT030000003">
    <property type="protein sequence ID" value="VVA99334.1"/>
    <property type="molecule type" value="Genomic_DNA"/>
</dbReference>
<gene>
    <name evidence="1" type="ORF">ANE_LOCUS9779</name>
</gene>
<protein>
    <recommendedName>
        <fullName evidence="3">DUF674 domain-containing protein</fullName>
    </recommendedName>
</protein>
<dbReference type="PANTHER" id="PTHR33103">
    <property type="entry name" value="OS01G0153900 PROTEIN"/>
    <property type="match status" value="1"/>
</dbReference>
<comment type="caution">
    <text evidence="1">The sequence shown here is derived from an EMBL/GenBank/DDBJ whole genome shotgun (WGS) entry which is preliminary data.</text>
</comment>
<name>A0A565BD91_9BRAS</name>